<accession>A0A0J0YP93</accession>
<sequence length="65" mass="7573">MQTKDALYCRCANYAERLLTSLNGITYAFTLFAPRRMGKIQFLLKDIAPTAERMGFNVFYFSFMD</sequence>
<protein>
    <submittedName>
        <fullName evidence="1">Selenocysteine synthase</fullName>
    </submittedName>
</protein>
<dbReference type="Proteomes" id="UP000036027">
    <property type="component" value="Unassembled WGS sequence"/>
</dbReference>
<proteinExistence type="predicted"/>
<reference evidence="1 2" key="1">
    <citation type="submission" date="2014-11" db="EMBL/GenBank/DDBJ databases">
        <title>Genome of a novel goose pathogen.</title>
        <authorList>
            <person name="Hansen C.M."/>
            <person name="Hueffer K."/>
            <person name="Choi S.C."/>
        </authorList>
    </citation>
    <scope>NUCLEOTIDE SEQUENCE [LARGE SCALE GENOMIC DNA]</scope>
    <source>
        <strain evidence="1 2">KH1503</strain>
    </source>
</reference>
<organism evidence="1 2">
    <name type="scientific">Neisseria arctica</name>
    <dbReference type="NCBI Taxonomy" id="1470200"/>
    <lineage>
        <taxon>Bacteria</taxon>
        <taxon>Pseudomonadati</taxon>
        <taxon>Pseudomonadota</taxon>
        <taxon>Betaproteobacteria</taxon>
        <taxon>Neisseriales</taxon>
        <taxon>Neisseriaceae</taxon>
        <taxon>Neisseria</taxon>
    </lineage>
</organism>
<dbReference type="AlphaFoldDB" id="A0A0J0YP93"/>
<gene>
    <name evidence="1" type="ORF">PL75_10840</name>
</gene>
<dbReference type="EMBL" id="JTDO01000039">
    <property type="protein sequence ID" value="KLT71960.1"/>
    <property type="molecule type" value="Genomic_DNA"/>
</dbReference>
<feature type="non-terminal residue" evidence="1">
    <location>
        <position position="65"/>
    </location>
</feature>
<comment type="caution">
    <text evidence="1">The sequence shown here is derived from an EMBL/GenBank/DDBJ whole genome shotgun (WGS) entry which is preliminary data.</text>
</comment>
<evidence type="ECO:0000313" key="1">
    <source>
        <dbReference type="EMBL" id="KLT71960.1"/>
    </source>
</evidence>
<name>A0A0J0YP93_9NEIS</name>
<keyword evidence="2" id="KW-1185">Reference proteome</keyword>
<evidence type="ECO:0000313" key="2">
    <source>
        <dbReference type="Proteomes" id="UP000036027"/>
    </source>
</evidence>